<protein>
    <submittedName>
        <fullName evidence="2">Uncharacterized protein</fullName>
    </submittedName>
</protein>
<keyword evidence="3" id="KW-1185">Reference proteome</keyword>
<dbReference type="AlphaFoldDB" id="A0AA88KWW1"/>
<proteinExistence type="predicted"/>
<feature type="region of interest" description="Disordered" evidence="1">
    <location>
        <begin position="225"/>
        <end position="252"/>
    </location>
</feature>
<evidence type="ECO:0000313" key="2">
    <source>
        <dbReference type="EMBL" id="KAK2705209.1"/>
    </source>
</evidence>
<evidence type="ECO:0000256" key="1">
    <source>
        <dbReference type="SAM" id="MobiDB-lite"/>
    </source>
</evidence>
<evidence type="ECO:0000313" key="3">
    <source>
        <dbReference type="Proteomes" id="UP001187531"/>
    </source>
</evidence>
<name>A0AA88KWW1_ARTSF</name>
<organism evidence="2 3">
    <name type="scientific">Artemia franciscana</name>
    <name type="common">Brine shrimp</name>
    <name type="synonym">Artemia sanfranciscana</name>
    <dbReference type="NCBI Taxonomy" id="6661"/>
    <lineage>
        <taxon>Eukaryota</taxon>
        <taxon>Metazoa</taxon>
        <taxon>Ecdysozoa</taxon>
        <taxon>Arthropoda</taxon>
        <taxon>Crustacea</taxon>
        <taxon>Branchiopoda</taxon>
        <taxon>Anostraca</taxon>
        <taxon>Artemiidae</taxon>
        <taxon>Artemia</taxon>
    </lineage>
</organism>
<accession>A0AA88KWW1</accession>
<dbReference type="Proteomes" id="UP001187531">
    <property type="component" value="Unassembled WGS sequence"/>
</dbReference>
<feature type="region of interest" description="Disordered" evidence="1">
    <location>
        <begin position="146"/>
        <end position="178"/>
    </location>
</feature>
<gene>
    <name evidence="2" type="ORF">QYM36_017304</name>
</gene>
<feature type="non-terminal residue" evidence="2">
    <location>
        <position position="977"/>
    </location>
</feature>
<dbReference type="EMBL" id="JAVRJZ010000021">
    <property type="protein sequence ID" value="KAK2705209.1"/>
    <property type="molecule type" value="Genomic_DNA"/>
</dbReference>
<comment type="caution">
    <text evidence="2">The sequence shown here is derived from an EMBL/GenBank/DDBJ whole genome shotgun (WGS) entry which is preliminary data.</text>
</comment>
<sequence>MEKEEINKGKIAYYDWKNSNEENDEWRPEIEKNNEAKYSFHSAELLEKMDQLGHTPPLQFYVNQNACYENSSFEDTDDESDSIATDNSNDVISIHFLETIFEETDDDFEEVDSESSEPSYGYGCFDNDDTGSVIYIPINNIEDKKISKEGLSSPGQVAKPQRRKSGQQLWSTSKDPAGIDSLSASEDINIQISGNDSRPILSEGTDGNEKLIKVDNKIESLATSTSSFRDNCEGKESSMLAEPETSRHRNDVLSTGNIPAQIFGSSCSNKTAEDLGNERNHNCSDQSQNYDKIWIRNDFTIKDMNVEAGFSDLSETTGIYEDYRFSEKSTEDDELIVVEGNETDLENNIYDKIWIDNSERGIPELLGPLQNGEVLIISKCDKTECPVDIDTLANEDILQHTNRDILQHTNKRHNSIISEFPEDSSSTFTCDTYDRNQGVETQEVKSLKIDMQNISGSSSSFISNFDSTLENAGVEYSECEYLNKSGNIPKADEQHELSPHLEHEYGIEMYSSDMDVSSCDESDNEDVNLTLRNSRCRVRSFASFDDLTTIGIEEEEEDTSKKRLSYSTMLSIVSEGTETEDDDKSPTVTNQLAPAEKCASIGQDYETVKLSLSSVSVVLTEHNVNEAWTDFKTENSILLPKSELNLLCYGSNCPSNIDRTYPCRSMPSLTEFKFYDGNPKEKPLTGIFANAPNSPLPVSELNPEEIKPFVRYPGPLLLEAGKDKCVLASSEKASSYSEDKQISVNPEIVKINNFVDDQLELNVIYNNDSLQELPTLSKSRLKVTDKEEELEFEPRLPKESVTFPESKINNKIYDFDVACNQDHLNCASSLLDSQLERCEDPSPNDILSTSLMLRSLILPDYEYTTSDKSDKFVHALPQNVSNWHIETDRPHVLLTTVNHPNPDFEEESLGVGTMPLINEETVSENLCSNQSKTIESKLDITADVCRDFADEENEIDIHKIHSLDLVTDTEQSNLLKN</sequence>
<reference evidence="2" key="1">
    <citation type="submission" date="2023-07" db="EMBL/GenBank/DDBJ databases">
        <title>Chromosome-level genome assembly of Artemia franciscana.</title>
        <authorList>
            <person name="Jo E."/>
        </authorList>
    </citation>
    <scope>NUCLEOTIDE SEQUENCE</scope>
    <source>
        <tissue evidence="2">Whole body</tissue>
    </source>
</reference>